<evidence type="ECO:0000313" key="1">
    <source>
        <dbReference type="EMBL" id="KAE9383815.1"/>
    </source>
</evidence>
<sequence>MQNFLNDGEPEGDAPPNPVMVQFHDESIFYAHDCNHQTWYHKNAPAKPYTKAQANDAIDILKNDYPKYQHVLVYDNATIHLKHPEGSLSARHMPKNTRTWLIKVTERDASGNLVYHSNSLLKKAKIHMGPGQLPDGSRQDLYFPEGHEQAGMFKGMTVILQERSVDMKDSKGRIKNAECKRFKCTEGATDCCLHRILFNQPDFESVDSILETACKAHEQCWGYAKQVYRCNPDSSHEDVLMKNAIDALAAVPILSMRRFANRSRHFMNGYAVGLHNFSTHFTF</sequence>
<dbReference type="AlphaFoldDB" id="A0A6A4GEN1"/>
<gene>
    <name evidence="1" type="ORF">BT96DRAFT_1008744</name>
</gene>
<dbReference type="OrthoDB" id="10044727at2759"/>
<reference evidence="1" key="1">
    <citation type="journal article" date="2019" name="Environ. Microbiol.">
        <title>Fungal ecological strategies reflected in gene transcription - a case study of two litter decomposers.</title>
        <authorList>
            <person name="Barbi F."/>
            <person name="Kohler A."/>
            <person name="Barry K."/>
            <person name="Baskaran P."/>
            <person name="Daum C."/>
            <person name="Fauchery L."/>
            <person name="Ihrmark K."/>
            <person name="Kuo A."/>
            <person name="LaButti K."/>
            <person name="Lipzen A."/>
            <person name="Morin E."/>
            <person name="Grigoriev I.V."/>
            <person name="Henrissat B."/>
            <person name="Lindahl B."/>
            <person name="Martin F."/>
        </authorList>
    </citation>
    <scope>NUCLEOTIDE SEQUENCE</scope>
    <source>
        <strain evidence="1">JB14</strain>
    </source>
</reference>
<protein>
    <submittedName>
        <fullName evidence="1">Uncharacterized protein</fullName>
    </submittedName>
</protein>
<proteinExistence type="predicted"/>
<evidence type="ECO:0000313" key="2">
    <source>
        <dbReference type="Proteomes" id="UP000799118"/>
    </source>
</evidence>
<accession>A0A6A4GEN1</accession>
<dbReference type="EMBL" id="ML770314">
    <property type="protein sequence ID" value="KAE9383815.1"/>
    <property type="molecule type" value="Genomic_DNA"/>
</dbReference>
<keyword evidence="2" id="KW-1185">Reference proteome</keyword>
<name>A0A6A4GEN1_9AGAR</name>
<organism evidence="1 2">
    <name type="scientific">Gymnopus androsaceus JB14</name>
    <dbReference type="NCBI Taxonomy" id="1447944"/>
    <lineage>
        <taxon>Eukaryota</taxon>
        <taxon>Fungi</taxon>
        <taxon>Dikarya</taxon>
        <taxon>Basidiomycota</taxon>
        <taxon>Agaricomycotina</taxon>
        <taxon>Agaricomycetes</taxon>
        <taxon>Agaricomycetidae</taxon>
        <taxon>Agaricales</taxon>
        <taxon>Marasmiineae</taxon>
        <taxon>Omphalotaceae</taxon>
        <taxon>Gymnopus</taxon>
    </lineage>
</organism>
<dbReference type="Proteomes" id="UP000799118">
    <property type="component" value="Unassembled WGS sequence"/>
</dbReference>